<name>A0A6I6EXJ1_9CLOT</name>
<keyword evidence="2" id="KW-1185">Reference proteome</keyword>
<accession>A0A6I6EXJ1</accession>
<organism evidence="1 2">
    <name type="scientific">Clostridium bovifaecis</name>
    <dbReference type="NCBI Taxonomy" id="2184719"/>
    <lineage>
        <taxon>Bacteria</taxon>
        <taxon>Bacillati</taxon>
        <taxon>Bacillota</taxon>
        <taxon>Clostridia</taxon>
        <taxon>Eubacteriales</taxon>
        <taxon>Clostridiaceae</taxon>
        <taxon>Clostridium</taxon>
    </lineage>
</organism>
<proteinExistence type="predicted"/>
<dbReference type="EMBL" id="CP046522">
    <property type="protein sequence ID" value="QGU94981.1"/>
    <property type="molecule type" value="Genomic_DNA"/>
</dbReference>
<dbReference type="AlphaFoldDB" id="A0A6I6EXJ1"/>
<protein>
    <submittedName>
        <fullName evidence="1">Uncharacterized protein</fullName>
    </submittedName>
</protein>
<evidence type="ECO:0000313" key="2">
    <source>
        <dbReference type="Proteomes" id="UP000422764"/>
    </source>
</evidence>
<gene>
    <name evidence="1" type="ORF">GOM49_07640</name>
</gene>
<evidence type="ECO:0000313" key="1">
    <source>
        <dbReference type="EMBL" id="QGU94981.1"/>
    </source>
</evidence>
<sequence>MSIYKSASPSVLEKIKDYIDKGESVSVSEEFLWKGKSYRQVLIAKKTLKKIETGFLYIDKNENIVDNKNLQRELSRLSYYLNVFFNADSETSIKKALKSDEVREREIGDLKDVSESLKVLQDQGLKEAGTVKGITDKIQDIMERYNAKIYEINLKAGEYRNGGERFNEEILAKLYTIYEEGLLLNYEKIKLLSKSREEYDSIKSFASKKKAASFFNRKKVLALTKIVYTMEYYKRLLSKHENILGMTRQQYLAYIKESESSYMEKRMQLIRKVKL</sequence>
<reference evidence="1 2" key="1">
    <citation type="submission" date="2019-12" db="EMBL/GenBank/DDBJ databases">
        <title>Genome sequenceing of Clostridium bovifaecis.</title>
        <authorList>
            <person name="Yao Y."/>
        </authorList>
    </citation>
    <scope>NUCLEOTIDE SEQUENCE [LARGE SCALE GENOMIC DNA]</scope>
    <source>
        <strain evidence="1 2">BXX</strain>
    </source>
</reference>
<dbReference type="Proteomes" id="UP000422764">
    <property type="component" value="Chromosome"/>
</dbReference>